<feature type="transmembrane region" description="Helical" evidence="1">
    <location>
        <begin position="103"/>
        <end position="121"/>
    </location>
</feature>
<keyword evidence="1" id="KW-0472">Membrane</keyword>
<feature type="transmembrane region" description="Helical" evidence="1">
    <location>
        <begin position="152"/>
        <end position="170"/>
    </location>
</feature>
<dbReference type="OrthoDB" id="9157325at2"/>
<dbReference type="Proteomes" id="UP000295707">
    <property type="component" value="Unassembled WGS sequence"/>
</dbReference>
<feature type="transmembrane region" description="Helical" evidence="1">
    <location>
        <begin position="206"/>
        <end position="227"/>
    </location>
</feature>
<sequence length="347" mass="38472">MSSPSQQTLNQIHAMMKTGHEGVRVERHSLILWGLTAALLVIFTNDLFNASWLNVHWMRVAAQNLFVGSVLFAVGLLDYHLTREKRRQRNESITFVQRQVTKIWWLLIALIVVVNAGANYFGGDYVFLGIAIVLAGIAVFINGLFSAQPMDWAGGLLIVAGLALLAVGLPRIEQEWVAASVFGMGLPLFALVIDKPVLVRQFAMQVILSLVWVAAVLVPAAMAIHWFDRVETPAGQPISLAEYTDQNMDRTGEWIVHLPVGTSVPIRWSISGDPVESVTDSAPLLQLSKDLDVVFVDGLPDGRYRIGEDECRLRRQHSRIRVNALQPEIADGQLIVDLKIKLSQIQS</sequence>
<keyword evidence="1" id="KW-1133">Transmembrane helix</keyword>
<protein>
    <submittedName>
        <fullName evidence="2">Uncharacterized protein</fullName>
    </submittedName>
</protein>
<evidence type="ECO:0000313" key="3">
    <source>
        <dbReference type="Proteomes" id="UP000295707"/>
    </source>
</evidence>
<name>A0A4R1HAA6_9GAMM</name>
<dbReference type="RefSeq" id="WP_132971363.1">
    <property type="nucleotide sequence ID" value="NZ_SMFX01000001.1"/>
</dbReference>
<keyword evidence="1" id="KW-0812">Transmembrane</keyword>
<feature type="transmembrane region" description="Helical" evidence="1">
    <location>
        <begin position="127"/>
        <end position="145"/>
    </location>
</feature>
<accession>A0A4R1HAA6</accession>
<feature type="transmembrane region" description="Helical" evidence="1">
    <location>
        <begin position="176"/>
        <end position="194"/>
    </location>
</feature>
<feature type="transmembrane region" description="Helical" evidence="1">
    <location>
        <begin position="60"/>
        <end position="82"/>
    </location>
</feature>
<comment type="caution">
    <text evidence="2">The sequence shown here is derived from an EMBL/GenBank/DDBJ whole genome shotgun (WGS) entry which is preliminary data.</text>
</comment>
<evidence type="ECO:0000256" key="1">
    <source>
        <dbReference type="SAM" id="Phobius"/>
    </source>
</evidence>
<evidence type="ECO:0000313" key="2">
    <source>
        <dbReference type="EMBL" id="TCK17491.1"/>
    </source>
</evidence>
<dbReference type="AlphaFoldDB" id="A0A4R1HAA6"/>
<reference evidence="2 3" key="1">
    <citation type="submission" date="2019-03" db="EMBL/GenBank/DDBJ databases">
        <title>Genomic Encyclopedia of Type Strains, Phase IV (KMG-IV): sequencing the most valuable type-strain genomes for metagenomic binning, comparative biology and taxonomic classification.</title>
        <authorList>
            <person name="Goeker M."/>
        </authorList>
    </citation>
    <scope>NUCLEOTIDE SEQUENCE [LARGE SCALE GENOMIC DNA]</scope>
    <source>
        <strain evidence="2 3">DSM 19610</strain>
    </source>
</reference>
<proteinExistence type="predicted"/>
<keyword evidence="3" id="KW-1185">Reference proteome</keyword>
<gene>
    <name evidence="2" type="ORF">DFR30_0721</name>
</gene>
<organism evidence="2 3">
    <name type="scientific">Thiogranum longum</name>
    <dbReference type="NCBI Taxonomy" id="1537524"/>
    <lineage>
        <taxon>Bacteria</taxon>
        <taxon>Pseudomonadati</taxon>
        <taxon>Pseudomonadota</taxon>
        <taxon>Gammaproteobacteria</taxon>
        <taxon>Chromatiales</taxon>
        <taxon>Ectothiorhodospiraceae</taxon>
        <taxon>Thiogranum</taxon>
    </lineage>
</organism>
<dbReference type="EMBL" id="SMFX01000001">
    <property type="protein sequence ID" value="TCK17491.1"/>
    <property type="molecule type" value="Genomic_DNA"/>
</dbReference>
<feature type="transmembrane region" description="Helical" evidence="1">
    <location>
        <begin position="30"/>
        <end position="48"/>
    </location>
</feature>